<proteinExistence type="inferred from homology"/>
<comment type="subcellular location">
    <subcellularLocation>
        <location evidence="1">Membrane</location>
        <topology evidence="1">Multi-pass membrane protein</topology>
    </subcellularLocation>
</comment>
<evidence type="ECO:0000256" key="3">
    <source>
        <dbReference type="ARBA" id="ARBA00022692"/>
    </source>
</evidence>
<feature type="transmembrane region" description="Helical" evidence="7">
    <location>
        <begin position="151"/>
        <end position="173"/>
    </location>
</feature>
<dbReference type="Proteomes" id="UP000242188">
    <property type="component" value="Unassembled WGS sequence"/>
</dbReference>
<name>A0A210R4W0_MIZYE</name>
<feature type="transmembrane region" description="Helical" evidence="7">
    <location>
        <begin position="185"/>
        <end position="205"/>
    </location>
</feature>
<protein>
    <submittedName>
        <fullName evidence="9">Zinc transporter ZIP14</fullName>
    </submittedName>
</protein>
<dbReference type="GO" id="GO:0005886">
    <property type="term" value="C:plasma membrane"/>
    <property type="evidence" value="ECO:0007669"/>
    <property type="project" value="TreeGrafter"/>
</dbReference>
<dbReference type="GO" id="GO:0140410">
    <property type="term" value="F:monoatomic cation:bicarbonate symporter activity"/>
    <property type="evidence" value="ECO:0007669"/>
    <property type="project" value="TreeGrafter"/>
</dbReference>
<evidence type="ECO:0000313" key="9">
    <source>
        <dbReference type="EMBL" id="OWF56005.1"/>
    </source>
</evidence>
<feature type="transmembrane region" description="Helical" evidence="7">
    <location>
        <begin position="429"/>
        <end position="450"/>
    </location>
</feature>
<feature type="region of interest" description="Disordered" evidence="6">
    <location>
        <begin position="282"/>
        <end position="310"/>
    </location>
</feature>
<dbReference type="PANTHER" id="PTHR12191">
    <property type="entry name" value="SOLUTE CARRIER FAMILY 39"/>
    <property type="match status" value="1"/>
</dbReference>
<evidence type="ECO:0000256" key="4">
    <source>
        <dbReference type="ARBA" id="ARBA00022989"/>
    </source>
</evidence>
<dbReference type="InterPro" id="IPR050799">
    <property type="entry name" value="ZIP_Transporter"/>
</dbReference>
<organism evidence="9 10">
    <name type="scientific">Mizuhopecten yessoensis</name>
    <name type="common">Japanese scallop</name>
    <name type="synonym">Patinopecten yessoensis</name>
    <dbReference type="NCBI Taxonomy" id="6573"/>
    <lineage>
        <taxon>Eukaryota</taxon>
        <taxon>Metazoa</taxon>
        <taxon>Spiralia</taxon>
        <taxon>Lophotrochozoa</taxon>
        <taxon>Mollusca</taxon>
        <taxon>Bivalvia</taxon>
        <taxon>Autobranchia</taxon>
        <taxon>Pteriomorphia</taxon>
        <taxon>Pectinida</taxon>
        <taxon>Pectinoidea</taxon>
        <taxon>Pectinidae</taxon>
        <taxon>Mizuhopecten</taxon>
    </lineage>
</organism>
<accession>A0A210R4W0</accession>
<feature type="signal peptide" evidence="8">
    <location>
        <begin position="1"/>
        <end position="22"/>
    </location>
</feature>
<feature type="chain" id="PRO_5012284314" evidence="8">
    <location>
        <begin position="23"/>
        <end position="500"/>
    </location>
</feature>
<keyword evidence="5 7" id="KW-0472">Membrane</keyword>
<evidence type="ECO:0000256" key="7">
    <source>
        <dbReference type="SAM" id="Phobius"/>
    </source>
</evidence>
<keyword evidence="3 7" id="KW-0812">Transmembrane</keyword>
<comment type="caution">
    <text evidence="9">The sequence shown here is derived from an EMBL/GenBank/DDBJ whole genome shotgun (WGS) entry which is preliminary data.</text>
</comment>
<dbReference type="PANTHER" id="PTHR12191:SF37">
    <property type="entry name" value="ZINC TRANSPORTER FOI"/>
    <property type="match status" value="1"/>
</dbReference>
<evidence type="ECO:0000256" key="8">
    <source>
        <dbReference type="SAM" id="SignalP"/>
    </source>
</evidence>
<reference evidence="9 10" key="1">
    <citation type="journal article" date="2017" name="Nat. Ecol. Evol.">
        <title>Scallop genome provides insights into evolution of bilaterian karyotype and development.</title>
        <authorList>
            <person name="Wang S."/>
            <person name="Zhang J."/>
            <person name="Jiao W."/>
            <person name="Li J."/>
            <person name="Xun X."/>
            <person name="Sun Y."/>
            <person name="Guo X."/>
            <person name="Huan P."/>
            <person name="Dong B."/>
            <person name="Zhang L."/>
            <person name="Hu X."/>
            <person name="Sun X."/>
            <person name="Wang J."/>
            <person name="Zhao C."/>
            <person name="Wang Y."/>
            <person name="Wang D."/>
            <person name="Huang X."/>
            <person name="Wang R."/>
            <person name="Lv J."/>
            <person name="Li Y."/>
            <person name="Zhang Z."/>
            <person name="Liu B."/>
            <person name="Lu W."/>
            <person name="Hui Y."/>
            <person name="Liang J."/>
            <person name="Zhou Z."/>
            <person name="Hou R."/>
            <person name="Li X."/>
            <person name="Liu Y."/>
            <person name="Li H."/>
            <person name="Ning X."/>
            <person name="Lin Y."/>
            <person name="Zhao L."/>
            <person name="Xing Q."/>
            <person name="Dou J."/>
            <person name="Li Y."/>
            <person name="Mao J."/>
            <person name="Guo H."/>
            <person name="Dou H."/>
            <person name="Li T."/>
            <person name="Mu C."/>
            <person name="Jiang W."/>
            <person name="Fu Q."/>
            <person name="Fu X."/>
            <person name="Miao Y."/>
            <person name="Liu J."/>
            <person name="Yu Q."/>
            <person name="Li R."/>
            <person name="Liao H."/>
            <person name="Li X."/>
            <person name="Kong Y."/>
            <person name="Jiang Z."/>
            <person name="Chourrout D."/>
            <person name="Li R."/>
            <person name="Bao Z."/>
        </authorList>
    </citation>
    <scope>NUCLEOTIDE SEQUENCE [LARGE SCALE GENOMIC DNA]</scope>
    <source>
        <strain evidence="9 10">PY_sf001</strain>
    </source>
</reference>
<gene>
    <name evidence="9" type="ORF">KP79_PYT18141</name>
</gene>
<evidence type="ECO:0000256" key="5">
    <source>
        <dbReference type="ARBA" id="ARBA00023136"/>
    </source>
</evidence>
<sequence length="500" mass="55081">MATVQLVFIAVVFLVATQTGRAAECETNISSILSELENEAQSKQGSMTASDVYQAVYEWVPLSHRNVTEQCLHQGFNKTQCLLNKCLTFQEILRLYDLNDTSALSKDDIQELSPLLSLIAKAKSCDSHNKSVDDERKEEGKHKAKSSMVKAWGYGFLFVTIINICSLAGAMVLPFMKRAVYRQLLIFMIGLAVGTLAANGLLVLIPEALGLMYIEDHAISSNYVWKTTTVMGGIYLFFLIERVLKLLLSWRERRRDGGYQSDGADEDEDMYSSIKKKTPITTTQKYKNPKNLPGALPLSNSETPLTDDDSQDNVLSTINVEVKPQNGSTAAHAKRPIATVAWMIIFGDGIHNFIDGLSIGAAFTDSTLAGISISLGIICEELPHELGDFAILINAGMSMKKALMYNFLSACMCYLGLIVGTLLGENTTAHDWIFAIAGGMFLYISLVDMMPEMNSESENEETKRLVGTTRIFLLQNGGMLLGFTIILLMTLYGGQINFGE</sequence>
<dbReference type="OrthoDB" id="200954at2759"/>
<evidence type="ECO:0000256" key="2">
    <source>
        <dbReference type="ARBA" id="ARBA00006939"/>
    </source>
</evidence>
<evidence type="ECO:0000256" key="6">
    <source>
        <dbReference type="SAM" id="MobiDB-lite"/>
    </source>
</evidence>
<keyword evidence="8" id="KW-0732">Signal</keyword>
<comment type="similarity">
    <text evidence="2">Belongs to the ZIP transporter (TC 2.A.5) family.</text>
</comment>
<dbReference type="EMBL" id="NEDP02000388">
    <property type="protein sequence ID" value="OWF56005.1"/>
    <property type="molecule type" value="Genomic_DNA"/>
</dbReference>
<dbReference type="GO" id="GO:0071578">
    <property type="term" value="P:zinc ion import across plasma membrane"/>
    <property type="evidence" value="ECO:0007669"/>
    <property type="project" value="TreeGrafter"/>
</dbReference>
<feature type="transmembrane region" description="Helical" evidence="7">
    <location>
        <begin position="471"/>
        <end position="492"/>
    </location>
</feature>
<keyword evidence="4 7" id="KW-1133">Transmembrane helix</keyword>
<dbReference type="GO" id="GO:0005385">
    <property type="term" value="F:zinc ion transmembrane transporter activity"/>
    <property type="evidence" value="ECO:0007669"/>
    <property type="project" value="TreeGrafter"/>
</dbReference>
<feature type="transmembrane region" description="Helical" evidence="7">
    <location>
        <begin position="225"/>
        <end position="244"/>
    </location>
</feature>
<evidence type="ECO:0000256" key="1">
    <source>
        <dbReference type="ARBA" id="ARBA00004141"/>
    </source>
</evidence>
<keyword evidence="10" id="KW-1185">Reference proteome</keyword>
<dbReference type="STRING" id="6573.A0A210R4W0"/>
<dbReference type="GO" id="GO:0030003">
    <property type="term" value="P:intracellular monoatomic cation homeostasis"/>
    <property type="evidence" value="ECO:0007669"/>
    <property type="project" value="TreeGrafter"/>
</dbReference>
<dbReference type="AlphaFoldDB" id="A0A210R4W0"/>
<dbReference type="Pfam" id="PF02535">
    <property type="entry name" value="Zip"/>
    <property type="match status" value="1"/>
</dbReference>
<dbReference type="InterPro" id="IPR003689">
    <property type="entry name" value="ZIP"/>
</dbReference>
<feature type="transmembrane region" description="Helical" evidence="7">
    <location>
        <begin position="403"/>
        <end position="423"/>
    </location>
</feature>
<evidence type="ECO:0000313" key="10">
    <source>
        <dbReference type="Proteomes" id="UP000242188"/>
    </source>
</evidence>